<evidence type="ECO:0000313" key="3">
    <source>
        <dbReference type="EnsemblMetazoa" id="CLYHEMP014981.1"/>
    </source>
</evidence>
<organism evidence="3 4">
    <name type="scientific">Clytia hemisphaerica</name>
    <dbReference type="NCBI Taxonomy" id="252671"/>
    <lineage>
        <taxon>Eukaryota</taxon>
        <taxon>Metazoa</taxon>
        <taxon>Cnidaria</taxon>
        <taxon>Hydrozoa</taxon>
        <taxon>Hydroidolina</taxon>
        <taxon>Leptothecata</taxon>
        <taxon>Obeliida</taxon>
        <taxon>Clytiidae</taxon>
        <taxon>Clytia</taxon>
    </lineage>
</organism>
<evidence type="ECO:0000259" key="2">
    <source>
        <dbReference type="PROSITE" id="PS50181"/>
    </source>
</evidence>
<accession>A0A7M5WY62</accession>
<dbReference type="InterPro" id="IPR001810">
    <property type="entry name" value="F-box_dom"/>
</dbReference>
<dbReference type="PANTHER" id="PTHR34098">
    <property type="entry name" value="F-BOX ONLY PROTEIN 47"/>
    <property type="match status" value="1"/>
</dbReference>
<protein>
    <recommendedName>
        <fullName evidence="2">F-box domain-containing protein</fullName>
    </recommendedName>
</protein>
<dbReference type="RefSeq" id="XP_066927195.1">
    <property type="nucleotide sequence ID" value="XM_067071094.1"/>
</dbReference>
<proteinExistence type="predicted"/>
<feature type="domain" description="F-box" evidence="2">
    <location>
        <begin position="56"/>
        <end position="93"/>
    </location>
</feature>
<dbReference type="Pfam" id="PF00646">
    <property type="entry name" value="F-box"/>
    <property type="match status" value="1"/>
</dbReference>
<dbReference type="SUPFAM" id="SSF81383">
    <property type="entry name" value="F-box domain"/>
    <property type="match status" value="1"/>
</dbReference>
<feature type="region of interest" description="Disordered" evidence="1">
    <location>
        <begin position="1"/>
        <end position="24"/>
    </location>
</feature>
<dbReference type="InterPro" id="IPR038946">
    <property type="entry name" value="FBXO47"/>
</dbReference>
<dbReference type="AlphaFoldDB" id="A0A7M5WY62"/>
<dbReference type="Proteomes" id="UP000594262">
    <property type="component" value="Unplaced"/>
</dbReference>
<name>A0A7M5WY62_9CNID</name>
<dbReference type="InterPro" id="IPR056622">
    <property type="entry name" value="ARM_FBXO47"/>
</dbReference>
<evidence type="ECO:0000313" key="4">
    <source>
        <dbReference type="Proteomes" id="UP000594262"/>
    </source>
</evidence>
<dbReference type="PANTHER" id="PTHR34098:SF1">
    <property type="entry name" value="F-BOX ONLY PROTEIN 47"/>
    <property type="match status" value="1"/>
</dbReference>
<dbReference type="OrthoDB" id="9858120at2759"/>
<dbReference type="Pfam" id="PF24467">
    <property type="entry name" value="ARM_FBXO47"/>
    <property type="match status" value="1"/>
</dbReference>
<reference evidence="3" key="1">
    <citation type="submission" date="2021-01" db="UniProtKB">
        <authorList>
            <consortium name="EnsemblMetazoa"/>
        </authorList>
    </citation>
    <scope>IDENTIFICATION</scope>
</reference>
<dbReference type="InterPro" id="IPR036047">
    <property type="entry name" value="F-box-like_dom_sf"/>
</dbReference>
<evidence type="ECO:0000256" key="1">
    <source>
        <dbReference type="SAM" id="MobiDB-lite"/>
    </source>
</evidence>
<dbReference type="PROSITE" id="PS50181">
    <property type="entry name" value="FBOX"/>
    <property type="match status" value="1"/>
</dbReference>
<dbReference type="CDD" id="cd22112">
    <property type="entry name" value="F-box_FBXO47"/>
    <property type="match status" value="1"/>
</dbReference>
<dbReference type="GeneID" id="136814674"/>
<dbReference type="EnsemblMetazoa" id="CLYHEMT014981.1">
    <property type="protein sequence ID" value="CLYHEMP014981.1"/>
    <property type="gene ID" value="CLYHEMG014981"/>
</dbReference>
<sequence length="485" mass="56121">MRSYTKKNLKEVEEQMTGGGQRPTINHYMKCRKRRVSARQLEKRQLSIVKTPVHEKGDFAPLPIEVMFRIIKFIPLVSLGSLTLTSKQMRDIIIMYVHSQEGARRVIPVVQNIPEHSDLDSDEYKSESKRCHTHYKQLGVMLKRTTCLFSTRDRLAEVGKILDQLRDSHVRICTKLGSDLAYSCYGIFLHAFIAGWEDDEKSKSFQAIKGASLLEERIGYLMKSKPGTMPGYERYIRVFCREIFLNKASKTEKGFWMAQILKPYPIFFQARLLFILYGPTDLENDDLIWDEMAVSSDIATEDLKELAEGMVALQDDQRGLWSADDIISIFDEITTISMDWDIENIAVFMKECGDTMCCEVLGNKAINGRVSELSYILYYLWQRCCHTAAINSKKEQEWFIALMQHLGKLLPRTKDQHDLTRQIFNVWEENMMDSIEDQTMNTDSQQSLQEEEREKFRESLQSITSLTSILLAREMVNSTNNNASN</sequence>
<keyword evidence="4" id="KW-1185">Reference proteome</keyword>